<dbReference type="EMBL" id="REGN01000965">
    <property type="protein sequence ID" value="RNA37873.1"/>
    <property type="molecule type" value="Genomic_DNA"/>
</dbReference>
<accession>A0A3M7SPY0</accession>
<reference evidence="1 2" key="1">
    <citation type="journal article" date="2018" name="Sci. Rep.">
        <title>Genomic signatures of local adaptation to the degree of environmental predictability in rotifers.</title>
        <authorList>
            <person name="Franch-Gras L."/>
            <person name="Hahn C."/>
            <person name="Garcia-Roger E.M."/>
            <person name="Carmona M.J."/>
            <person name="Serra M."/>
            <person name="Gomez A."/>
        </authorList>
    </citation>
    <scope>NUCLEOTIDE SEQUENCE [LARGE SCALE GENOMIC DNA]</scope>
    <source>
        <strain evidence="1">HYR1</strain>
    </source>
</reference>
<evidence type="ECO:0000313" key="1">
    <source>
        <dbReference type="EMBL" id="RNA37873.1"/>
    </source>
</evidence>
<sequence>MGSKAKNIRDLLTASNRLFELSERYFRAGLSHSVPLVVGLVEEYRESFESRYIKYPTPLCNCYLI</sequence>
<dbReference type="Proteomes" id="UP000276133">
    <property type="component" value="Unassembled WGS sequence"/>
</dbReference>
<proteinExistence type="predicted"/>
<organism evidence="1 2">
    <name type="scientific">Brachionus plicatilis</name>
    <name type="common">Marine rotifer</name>
    <name type="synonym">Brachionus muelleri</name>
    <dbReference type="NCBI Taxonomy" id="10195"/>
    <lineage>
        <taxon>Eukaryota</taxon>
        <taxon>Metazoa</taxon>
        <taxon>Spiralia</taxon>
        <taxon>Gnathifera</taxon>
        <taxon>Rotifera</taxon>
        <taxon>Eurotatoria</taxon>
        <taxon>Monogononta</taxon>
        <taxon>Pseudotrocha</taxon>
        <taxon>Ploima</taxon>
        <taxon>Brachionidae</taxon>
        <taxon>Brachionus</taxon>
    </lineage>
</organism>
<protein>
    <submittedName>
        <fullName evidence="1">Uncharacterized protein</fullName>
    </submittedName>
</protein>
<keyword evidence="2" id="KW-1185">Reference proteome</keyword>
<name>A0A3M7SPY0_BRAPC</name>
<dbReference type="AlphaFoldDB" id="A0A3M7SPY0"/>
<gene>
    <name evidence="1" type="ORF">BpHYR1_007211</name>
</gene>
<evidence type="ECO:0000313" key="2">
    <source>
        <dbReference type="Proteomes" id="UP000276133"/>
    </source>
</evidence>
<comment type="caution">
    <text evidence="1">The sequence shown here is derived from an EMBL/GenBank/DDBJ whole genome shotgun (WGS) entry which is preliminary data.</text>
</comment>